<organism evidence="2 3">
    <name type="scientific">Ruthenibacterium lactatiformans</name>
    <dbReference type="NCBI Taxonomy" id="1550024"/>
    <lineage>
        <taxon>Bacteria</taxon>
        <taxon>Bacillati</taxon>
        <taxon>Bacillota</taxon>
        <taxon>Clostridia</taxon>
        <taxon>Eubacteriales</taxon>
        <taxon>Oscillospiraceae</taxon>
        <taxon>Ruthenibacterium</taxon>
    </lineage>
</organism>
<name>A0A6I3QLI8_9FIRM</name>
<evidence type="ECO:0000259" key="1">
    <source>
        <dbReference type="Pfam" id="PF13443"/>
    </source>
</evidence>
<dbReference type="GO" id="GO:0003677">
    <property type="term" value="F:DNA binding"/>
    <property type="evidence" value="ECO:0007669"/>
    <property type="project" value="InterPro"/>
</dbReference>
<evidence type="ECO:0000313" key="2">
    <source>
        <dbReference type="EMBL" id="MTS50880.1"/>
    </source>
</evidence>
<dbReference type="AlphaFoldDB" id="A0A6I3QLI8"/>
<protein>
    <submittedName>
        <fullName evidence="2">Helix-turn-helix domain-containing protein</fullName>
    </submittedName>
</protein>
<comment type="caution">
    <text evidence="2">The sequence shown here is derived from an EMBL/GenBank/DDBJ whole genome shotgun (WGS) entry which is preliminary data.</text>
</comment>
<proteinExistence type="predicted"/>
<dbReference type="PANTHER" id="PTHR37301:SF1">
    <property type="entry name" value="DNA-BINDING PROTEIN"/>
    <property type="match status" value="1"/>
</dbReference>
<evidence type="ECO:0000313" key="3">
    <source>
        <dbReference type="Proteomes" id="UP000449193"/>
    </source>
</evidence>
<sequence>MPISFRPMRQLMEQKKISFYRLANEGIDAQTLQRIRHDKPVTTETLGKLCEIMDCQPGDLIEYLRTDKHEAKVQDCQG</sequence>
<dbReference type="InterPro" id="IPR010982">
    <property type="entry name" value="Lambda_DNA-bd_dom_sf"/>
</dbReference>
<accession>A0A6I3QLI8</accession>
<gene>
    <name evidence="2" type="ORF">GMD52_04905</name>
</gene>
<reference evidence="2 3" key="1">
    <citation type="journal article" date="2019" name="Nat. Med.">
        <title>A library of human gut bacterial isolates paired with longitudinal multiomics data enables mechanistic microbiome research.</title>
        <authorList>
            <person name="Poyet M."/>
            <person name="Groussin M."/>
            <person name="Gibbons S.M."/>
            <person name="Avila-Pacheco J."/>
            <person name="Jiang X."/>
            <person name="Kearney S.M."/>
            <person name="Perrotta A.R."/>
            <person name="Berdy B."/>
            <person name="Zhao S."/>
            <person name="Lieberman T.D."/>
            <person name="Swanson P.K."/>
            <person name="Smith M."/>
            <person name="Roesemann S."/>
            <person name="Alexander J.E."/>
            <person name="Rich S.A."/>
            <person name="Livny J."/>
            <person name="Vlamakis H."/>
            <person name="Clish C."/>
            <person name="Bullock K."/>
            <person name="Deik A."/>
            <person name="Scott J."/>
            <person name="Pierce K.A."/>
            <person name="Xavier R.J."/>
            <person name="Alm E.J."/>
        </authorList>
    </citation>
    <scope>NUCLEOTIDE SEQUENCE [LARGE SCALE GENOMIC DNA]</scope>
    <source>
        <strain evidence="2 3">BIOML-A7</strain>
    </source>
</reference>
<dbReference type="EMBL" id="WMZR01000005">
    <property type="protein sequence ID" value="MTS50880.1"/>
    <property type="molecule type" value="Genomic_DNA"/>
</dbReference>
<feature type="domain" description="HTH cro/C1-type" evidence="1">
    <location>
        <begin position="9"/>
        <end position="63"/>
    </location>
</feature>
<dbReference type="InterPro" id="IPR001387">
    <property type="entry name" value="Cro/C1-type_HTH"/>
</dbReference>
<dbReference type="PANTHER" id="PTHR37301">
    <property type="entry name" value="DNA-BINDING PROTEIN-RELATED"/>
    <property type="match status" value="1"/>
</dbReference>
<dbReference type="Proteomes" id="UP000449193">
    <property type="component" value="Unassembled WGS sequence"/>
</dbReference>
<dbReference type="SUPFAM" id="SSF47413">
    <property type="entry name" value="lambda repressor-like DNA-binding domains"/>
    <property type="match status" value="1"/>
</dbReference>
<dbReference type="Gene3D" id="1.10.260.40">
    <property type="entry name" value="lambda repressor-like DNA-binding domains"/>
    <property type="match status" value="1"/>
</dbReference>
<dbReference type="Pfam" id="PF13443">
    <property type="entry name" value="HTH_26"/>
    <property type="match status" value="1"/>
</dbReference>